<dbReference type="Proteomes" id="UP001341840">
    <property type="component" value="Unassembled WGS sequence"/>
</dbReference>
<protein>
    <submittedName>
        <fullName evidence="2">Uncharacterized protein</fullName>
    </submittedName>
</protein>
<comment type="caution">
    <text evidence="2">The sequence shown here is derived from an EMBL/GenBank/DDBJ whole genome shotgun (WGS) entry which is preliminary data.</text>
</comment>
<organism evidence="2 3">
    <name type="scientific">Stylosanthes scabra</name>
    <dbReference type="NCBI Taxonomy" id="79078"/>
    <lineage>
        <taxon>Eukaryota</taxon>
        <taxon>Viridiplantae</taxon>
        <taxon>Streptophyta</taxon>
        <taxon>Embryophyta</taxon>
        <taxon>Tracheophyta</taxon>
        <taxon>Spermatophyta</taxon>
        <taxon>Magnoliopsida</taxon>
        <taxon>eudicotyledons</taxon>
        <taxon>Gunneridae</taxon>
        <taxon>Pentapetalae</taxon>
        <taxon>rosids</taxon>
        <taxon>fabids</taxon>
        <taxon>Fabales</taxon>
        <taxon>Fabaceae</taxon>
        <taxon>Papilionoideae</taxon>
        <taxon>50 kb inversion clade</taxon>
        <taxon>dalbergioids sensu lato</taxon>
        <taxon>Dalbergieae</taxon>
        <taxon>Pterocarpus clade</taxon>
        <taxon>Stylosanthes</taxon>
    </lineage>
</organism>
<evidence type="ECO:0000313" key="2">
    <source>
        <dbReference type="EMBL" id="MED6106655.1"/>
    </source>
</evidence>
<dbReference type="EMBL" id="JASCZI010000013">
    <property type="protein sequence ID" value="MED6106655.1"/>
    <property type="molecule type" value="Genomic_DNA"/>
</dbReference>
<feature type="region of interest" description="Disordered" evidence="1">
    <location>
        <begin position="25"/>
        <end position="58"/>
    </location>
</feature>
<accession>A0ABU6Q559</accession>
<feature type="compositionally biased region" description="Polar residues" evidence="1">
    <location>
        <begin position="40"/>
        <end position="51"/>
    </location>
</feature>
<reference evidence="2 3" key="1">
    <citation type="journal article" date="2023" name="Plants (Basel)">
        <title>Bridging the Gap: Combining Genomics and Transcriptomics Approaches to Understand Stylosanthes scabra, an Orphan Legume from the Brazilian Caatinga.</title>
        <authorList>
            <person name="Ferreira-Neto J.R.C."/>
            <person name="da Silva M.D."/>
            <person name="Binneck E."/>
            <person name="de Melo N.F."/>
            <person name="da Silva R.H."/>
            <person name="de Melo A.L.T.M."/>
            <person name="Pandolfi V."/>
            <person name="Bustamante F.O."/>
            <person name="Brasileiro-Vidal A.C."/>
            <person name="Benko-Iseppon A.M."/>
        </authorList>
    </citation>
    <scope>NUCLEOTIDE SEQUENCE [LARGE SCALE GENOMIC DNA]</scope>
    <source>
        <tissue evidence="2">Leaves</tissue>
    </source>
</reference>
<evidence type="ECO:0000313" key="3">
    <source>
        <dbReference type="Proteomes" id="UP001341840"/>
    </source>
</evidence>
<name>A0ABU6Q559_9FABA</name>
<evidence type="ECO:0000256" key="1">
    <source>
        <dbReference type="SAM" id="MobiDB-lite"/>
    </source>
</evidence>
<keyword evidence="3" id="KW-1185">Reference proteome</keyword>
<proteinExistence type="predicted"/>
<sequence length="131" mass="14879">MKSANTKTLIQKLGWKAANSAPIVEFSEPPRSKPQPPSVLLQQRRLSSTAGSRKWGDERRRFSMTASSHPTLEIYFGVVDGAATTATRWEVALRRVSVGSSLTPTMVVVGVRVRVRVRETERWWWRLVWIC</sequence>
<gene>
    <name evidence="2" type="ORF">PIB30_006280</name>
</gene>